<dbReference type="PANTHER" id="PTHR35848">
    <property type="entry name" value="OXALATE-BINDING PROTEIN"/>
    <property type="match status" value="1"/>
</dbReference>
<dbReference type="NCBIfam" id="TIGR03404">
    <property type="entry name" value="bicupin_oxalic"/>
    <property type="match status" value="1"/>
</dbReference>
<feature type="signal peptide" evidence="4">
    <location>
        <begin position="1"/>
        <end position="20"/>
    </location>
</feature>
<dbReference type="SMART" id="SM00835">
    <property type="entry name" value="Cupin_1"/>
    <property type="match status" value="2"/>
</dbReference>
<dbReference type="SUPFAM" id="SSF51182">
    <property type="entry name" value="RmlC-like cupins"/>
    <property type="match status" value="1"/>
</dbReference>
<keyword evidence="4" id="KW-0732">Signal</keyword>
<feature type="chain" id="PRO_5012978730" evidence="4">
    <location>
        <begin position="21"/>
        <end position="498"/>
    </location>
</feature>
<comment type="cofactor">
    <cofactor evidence="3">
        <name>Mn(2+)</name>
        <dbReference type="ChEBI" id="CHEBI:29035"/>
    </cofactor>
    <text evidence="3">Binds 2 manganese ions per subunit.</text>
</comment>
<proteinExistence type="predicted"/>
<evidence type="ECO:0000259" key="5">
    <source>
        <dbReference type="SMART" id="SM00835"/>
    </source>
</evidence>
<organism evidence="6 7">
    <name type="scientific">Trichoderma guizhouense</name>
    <dbReference type="NCBI Taxonomy" id="1491466"/>
    <lineage>
        <taxon>Eukaryota</taxon>
        <taxon>Fungi</taxon>
        <taxon>Dikarya</taxon>
        <taxon>Ascomycota</taxon>
        <taxon>Pezizomycotina</taxon>
        <taxon>Sordariomycetes</taxon>
        <taxon>Hypocreomycetidae</taxon>
        <taxon>Hypocreales</taxon>
        <taxon>Hypocreaceae</taxon>
        <taxon>Trichoderma</taxon>
    </lineage>
</organism>
<comment type="caution">
    <text evidence="6">The sequence shown here is derived from an EMBL/GenBank/DDBJ whole genome shotgun (WGS) entry which is preliminary data.</text>
</comment>
<dbReference type="InterPro" id="IPR051610">
    <property type="entry name" value="GPI/OXD"/>
</dbReference>
<feature type="domain" description="Cupin type-1" evidence="5">
    <location>
        <begin position="149"/>
        <end position="292"/>
    </location>
</feature>
<dbReference type="InterPro" id="IPR014710">
    <property type="entry name" value="RmlC-like_jellyroll"/>
</dbReference>
<keyword evidence="3" id="KW-0464">Manganese</keyword>
<feature type="active site" description="Proton donor" evidence="2">
    <location>
        <position position="436"/>
    </location>
</feature>
<name>A0A1T3CIB9_9HYPO</name>
<dbReference type="GO" id="GO:0046872">
    <property type="term" value="F:metal ion binding"/>
    <property type="evidence" value="ECO:0007669"/>
    <property type="project" value="UniProtKB-KW"/>
</dbReference>
<evidence type="ECO:0000313" key="7">
    <source>
        <dbReference type="Proteomes" id="UP000191004"/>
    </source>
</evidence>
<feature type="binding site" evidence="3">
    <location>
        <position position="383"/>
    </location>
    <ligand>
        <name>Mn(2+)</name>
        <dbReference type="ChEBI" id="CHEBI:29035"/>
        <label>2</label>
    </ligand>
</feature>
<feature type="binding site" evidence="3">
    <location>
        <position position="376"/>
    </location>
    <ligand>
        <name>Mn(2+)</name>
        <dbReference type="ChEBI" id="CHEBI:29035"/>
        <label>2</label>
    </ligand>
</feature>
<feature type="binding site" evidence="3">
    <location>
        <position position="197"/>
    </location>
    <ligand>
        <name>Mn(2+)</name>
        <dbReference type="ChEBI" id="CHEBI:29035"/>
        <label>1</label>
    </ligand>
</feature>
<feature type="binding site" evidence="3">
    <location>
        <position position="240"/>
    </location>
    <ligand>
        <name>Mn(2+)</name>
        <dbReference type="ChEBI" id="CHEBI:29035"/>
        <label>1</label>
    </ligand>
</feature>
<dbReference type="InterPro" id="IPR017774">
    <property type="entry name" value="Bicupin_oxalate_deCO2ase/Oxase"/>
</dbReference>
<dbReference type="GO" id="GO:0033609">
    <property type="term" value="P:oxalate metabolic process"/>
    <property type="evidence" value="ECO:0007669"/>
    <property type="project" value="InterPro"/>
</dbReference>
<evidence type="ECO:0000313" key="6">
    <source>
        <dbReference type="EMBL" id="OPB40837.1"/>
    </source>
</evidence>
<dbReference type="Gene3D" id="2.60.120.10">
    <property type="entry name" value="Jelly Rolls"/>
    <property type="match status" value="2"/>
</dbReference>
<evidence type="ECO:0000256" key="1">
    <source>
        <dbReference type="ARBA" id="ARBA00022723"/>
    </source>
</evidence>
<protein>
    <submittedName>
        <fullName evidence="6">Oxalate decarboxylase</fullName>
    </submittedName>
</protein>
<sequence length="498" mass="53105">MQPKLSSAIAGLLPAMLAVAAPAPQIQSVGSLENSGPVGGVSPPIPTVTAASGSLYGSTGLQGGVAPIPDTSDGSAVVKNIKEVPGQDADASLGVYLDFESVEEPQPIRGQFGGSDAGPRTFEYEKLNPDLFAAPGTDSGAVPNAVWPLGLSHNRPGASGRAGWARQQNTAVLPAATAMAGVDMKLEPHAYRELHWHTAGEWSLILKGCVRVTAVNDNSQTFADDLCEGDVWFFPAGVPHSIQAFENGAEFLLVFDQGDFDENGTFLISEMFARTPRSVLSKNFRAPVDAFKNLPDNQLYIFNGTPQPKDISKQNITGPNGVLTGPAGYTYHWSQQKAFETPGGSVKILDPTTFPIASTFSAALVTVQPGAMRELHWHTSSDEWDYFLQGAGRATIYKAPSSANTFDFTAGDVGYIPQADAHYIENTGTEDLIFLEVLQASHFSDISVAQWLALTPEQTVIDHLNISSEIIEALPKEKTILKTGNTNLTEIVDTGKAY</sequence>
<dbReference type="CDD" id="cd20305">
    <property type="entry name" value="cupin_OxDC_C"/>
    <property type="match status" value="1"/>
</dbReference>
<gene>
    <name evidence="6" type="ORF">A0O28_0009180</name>
</gene>
<dbReference type="OrthoDB" id="10263073at2759"/>
<dbReference type="InterPro" id="IPR006045">
    <property type="entry name" value="Cupin_1"/>
</dbReference>
<dbReference type="Pfam" id="PF00190">
    <property type="entry name" value="Cupin_1"/>
    <property type="match status" value="2"/>
</dbReference>
<reference evidence="6 7" key="1">
    <citation type="submission" date="2016-04" db="EMBL/GenBank/DDBJ databases">
        <title>Multiple horizontal gene transfer events from other fungi enriched the ability of the initially mycotrophic fungus Trichoderma (Ascomycota) to feed on dead plant biomass.</title>
        <authorList>
            <person name="Atanasova L."/>
            <person name="Chenthamara K."/>
            <person name="Zhang J."/>
            <person name="Grujic M."/>
            <person name="Henrissat B."/>
            <person name="Kuo A."/>
            <person name="Aertz A."/>
            <person name="Salamov A."/>
            <person name="Lipzen A."/>
            <person name="Labutti K."/>
            <person name="Barry K."/>
            <person name="Miao Y."/>
            <person name="Rahimi M.J."/>
            <person name="Shen Q."/>
            <person name="Grigoriev I.V."/>
            <person name="Kubicek C.P."/>
            <person name="Druzhinina I.S."/>
        </authorList>
    </citation>
    <scope>NUCLEOTIDE SEQUENCE [LARGE SCALE GENOMIC DNA]</scope>
    <source>
        <strain evidence="6 7">NJAU 4742</strain>
    </source>
</reference>
<feature type="binding site" evidence="3">
    <location>
        <position position="422"/>
    </location>
    <ligand>
        <name>Mn(2+)</name>
        <dbReference type="ChEBI" id="CHEBI:29035"/>
        <label>2</label>
    </ligand>
</feature>
<dbReference type="EMBL" id="LVVK01000017">
    <property type="protein sequence ID" value="OPB40837.1"/>
    <property type="molecule type" value="Genomic_DNA"/>
</dbReference>
<keyword evidence="7" id="KW-1185">Reference proteome</keyword>
<feature type="domain" description="Cupin type-1" evidence="5">
    <location>
        <begin position="331"/>
        <end position="472"/>
    </location>
</feature>
<keyword evidence="1 3" id="KW-0479">Metal-binding</keyword>
<dbReference type="PANTHER" id="PTHR35848:SF9">
    <property type="entry name" value="SLL1358 PROTEIN"/>
    <property type="match status" value="1"/>
</dbReference>
<evidence type="ECO:0000256" key="3">
    <source>
        <dbReference type="PIRSR" id="PIRSR617774-2"/>
    </source>
</evidence>
<feature type="binding site" evidence="3">
    <location>
        <position position="378"/>
    </location>
    <ligand>
        <name>Mn(2+)</name>
        <dbReference type="ChEBI" id="CHEBI:29035"/>
        <label>2</label>
    </ligand>
</feature>
<evidence type="ECO:0000256" key="2">
    <source>
        <dbReference type="PIRSR" id="PIRSR617774-1"/>
    </source>
</evidence>
<feature type="binding site" evidence="3">
    <location>
        <position position="201"/>
    </location>
    <ligand>
        <name>Mn(2+)</name>
        <dbReference type="ChEBI" id="CHEBI:29035"/>
        <label>1</label>
    </ligand>
</feature>
<accession>A0A1T3CIB9</accession>
<feature type="binding site" evidence="3">
    <location>
        <position position="195"/>
    </location>
    <ligand>
        <name>Mn(2+)</name>
        <dbReference type="ChEBI" id="CHEBI:29035"/>
        <label>1</label>
    </ligand>
</feature>
<dbReference type="InterPro" id="IPR011051">
    <property type="entry name" value="RmlC_Cupin_sf"/>
</dbReference>
<dbReference type="AlphaFoldDB" id="A0A1T3CIB9"/>
<evidence type="ECO:0000256" key="4">
    <source>
        <dbReference type="SAM" id="SignalP"/>
    </source>
</evidence>
<dbReference type="Proteomes" id="UP000191004">
    <property type="component" value="Unassembled WGS sequence"/>
</dbReference>